<organism evidence="1 2">
    <name type="scientific">Lentibacillus salicampi</name>
    <dbReference type="NCBI Taxonomy" id="175306"/>
    <lineage>
        <taxon>Bacteria</taxon>
        <taxon>Bacillati</taxon>
        <taxon>Bacillota</taxon>
        <taxon>Bacilli</taxon>
        <taxon>Bacillales</taxon>
        <taxon>Bacillaceae</taxon>
        <taxon>Lentibacillus</taxon>
    </lineage>
</organism>
<dbReference type="AlphaFoldDB" id="A0A4Y9A6A6"/>
<comment type="caution">
    <text evidence="1">The sequence shown here is derived from an EMBL/GenBank/DDBJ whole genome shotgun (WGS) entry which is preliminary data.</text>
</comment>
<dbReference type="Proteomes" id="UP000298484">
    <property type="component" value="Unassembled WGS sequence"/>
</dbReference>
<keyword evidence="2" id="KW-1185">Reference proteome</keyword>
<sequence length="305" mass="36633">MNLKNTIMELITDYTFIVDKGWENGYHIHLRGPLDDESLQKIIIELEKGVSDSIIKFDETEFIRRYKSISEILENKTDPFKPILKGKVTVDIENSIFENEMENELFRESNHMFDLYYCRSYFNKNSLYAVIEDIMKFHNMLEAYEEPGSTDAYNCHLSHYIAFNHRLNKQSKESIEKHFKIQFEKELEAGLFEFDLSPTTLTKDLMNFFHKIRPLVKSRQLNFYMPYDRKFIDKKINYGSKRHQETFSKDNMHNHLYNDVLIANRWITNALYKKLLLLGLSNTDRFYMNYVISRLTYSEDELRDY</sequence>
<evidence type="ECO:0000313" key="1">
    <source>
        <dbReference type="EMBL" id="TFJ90255.1"/>
    </source>
</evidence>
<dbReference type="OrthoDB" id="2974226at2"/>
<gene>
    <name evidence="1" type="ORF">E4U82_19315</name>
</gene>
<evidence type="ECO:0008006" key="3">
    <source>
        <dbReference type="Google" id="ProtNLM"/>
    </source>
</evidence>
<proteinExistence type="predicted"/>
<protein>
    <recommendedName>
        <fullName evidence="3">Thiopeptide-type bacteriocin biosynthesis domain-containing protein</fullName>
    </recommendedName>
</protein>
<accession>A0A4Y9A6A6</accession>
<reference evidence="1 2" key="1">
    <citation type="submission" date="2019-03" db="EMBL/GenBank/DDBJ databases">
        <title>Genome sequence of Lentibacillus salicampi ATCC BAA-719.</title>
        <authorList>
            <person name="Maclea K.S."/>
            <person name="Simoes Junior M."/>
        </authorList>
    </citation>
    <scope>NUCLEOTIDE SEQUENCE [LARGE SCALE GENOMIC DNA]</scope>
    <source>
        <strain evidence="1 2">ATCC BAA-719</strain>
    </source>
</reference>
<dbReference type="RefSeq" id="WP_135111873.1">
    <property type="nucleotide sequence ID" value="NZ_SRHY01000085.1"/>
</dbReference>
<evidence type="ECO:0000313" key="2">
    <source>
        <dbReference type="Proteomes" id="UP000298484"/>
    </source>
</evidence>
<dbReference type="EMBL" id="SRHY01000085">
    <property type="protein sequence ID" value="TFJ90255.1"/>
    <property type="molecule type" value="Genomic_DNA"/>
</dbReference>
<name>A0A4Y9A6A6_9BACI</name>